<feature type="region of interest" description="Disordered" evidence="1">
    <location>
        <begin position="107"/>
        <end position="133"/>
    </location>
</feature>
<evidence type="ECO:0000256" key="1">
    <source>
        <dbReference type="SAM" id="MobiDB-lite"/>
    </source>
</evidence>
<organism evidence="2 3">
    <name type="scientific">Noviherbaspirillum aridicola</name>
    <dbReference type="NCBI Taxonomy" id="2849687"/>
    <lineage>
        <taxon>Bacteria</taxon>
        <taxon>Pseudomonadati</taxon>
        <taxon>Pseudomonadota</taxon>
        <taxon>Betaproteobacteria</taxon>
        <taxon>Burkholderiales</taxon>
        <taxon>Oxalobacteraceae</taxon>
        <taxon>Noviherbaspirillum</taxon>
    </lineage>
</organism>
<evidence type="ECO:0000313" key="3">
    <source>
        <dbReference type="Proteomes" id="UP000887222"/>
    </source>
</evidence>
<accession>A0ABQ4QA06</accession>
<protein>
    <submittedName>
        <fullName evidence="2">Uncharacterized protein</fullName>
    </submittedName>
</protein>
<comment type="caution">
    <text evidence="2">The sequence shown here is derived from an EMBL/GenBank/DDBJ whole genome shotgun (WGS) entry which is preliminary data.</text>
</comment>
<proteinExistence type="predicted"/>
<feature type="region of interest" description="Disordered" evidence="1">
    <location>
        <begin position="53"/>
        <end position="87"/>
    </location>
</feature>
<keyword evidence="3" id="KW-1185">Reference proteome</keyword>
<sequence length="133" mass="14924">MAPIPCVRTTTARLAAVPVAVDSADNDKAASRTYCLEMSRFCAACEAAMEKRQSRSRPLNKAIPPVGGAPYNSPIKLSKKPKEPRLTREDISRAISIWAHLYRQCDEKSDPRDPFIPNRPWIGRDPTSIKRFE</sequence>
<gene>
    <name evidence="2" type="ORF">NCCP691_39050</name>
</gene>
<dbReference type="EMBL" id="BPMK01000021">
    <property type="protein sequence ID" value="GIZ53891.1"/>
    <property type="molecule type" value="Genomic_DNA"/>
</dbReference>
<evidence type="ECO:0000313" key="2">
    <source>
        <dbReference type="EMBL" id="GIZ53891.1"/>
    </source>
</evidence>
<dbReference type="Proteomes" id="UP000887222">
    <property type="component" value="Unassembled WGS sequence"/>
</dbReference>
<name>A0ABQ4QA06_9BURK</name>
<reference evidence="2 3" key="1">
    <citation type="journal article" date="2022" name="Int. J. Syst. Evol. Microbiol.">
        <title>Noviherbaspirillum aridicola sp. nov., isolated from an arid soil in Pakistan.</title>
        <authorList>
            <person name="Khan I.U."/>
            <person name="Saqib M."/>
            <person name="Amin A."/>
            <person name="Hussain F."/>
            <person name="Li L."/>
            <person name="Liu Y.H."/>
            <person name="Fang B.Z."/>
            <person name="Ahmed I."/>
            <person name="Li W.J."/>
        </authorList>
    </citation>
    <scope>NUCLEOTIDE SEQUENCE [LARGE SCALE GENOMIC DNA]</scope>
    <source>
        <strain evidence="2 3">NCCP-691</strain>
    </source>
</reference>